<keyword evidence="3" id="KW-1185">Reference proteome</keyword>
<dbReference type="Proteomes" id="UP000265520">
    <property type="component" value="Unassembled WGS sequence"/>
</dbReference>
<proteinExistence type="predicted"/>
<evidence type="ECO:0000313" key="3">
    <source>
        <dbReference type="Proteomes" id="UP000265520"/>
    </source>
</evidence>
<feature type="non-terminal residue" evidence="2">
    <location>
        <position position="34"/>
    </location>
</feature>
<dbReference type="AlphaFoldDB" id="A0A392SB98"/>
<dbReference type="EMBL" id="LXQA010350673">
    <property type="protein sequence ID" value="MCI45939.1"/>
    <property type="molecule type" value="Genomic_DNA"/>
</dbReference>
<protein>
    <submittedName>
        <fullName evidence="2">High mobility group family</fullName>
    </submittedName>
</protein>
<reference evidence="2 3" key="1">
    <citation type="journal article" date="2018" name="Front. Plant Sci.">
        <title>Red Clover (Trifolium pratense) and Zigzag Clover (T. medium) - A Picture of Genomic Similarities and Differences.</title>
        <authorList>
            <person name="Dluhosova J."/>
            <person name="Istvanek J."/>
            <person name="Nedelnik J."/>
            <person name="Repkova J."/>
        </authorList>
    </citation>
    <scope>NUCLEOTIDE SEQUENCE [LARGE SCALE GENOMIC DNA]</scope>
    <source>
        <strain evidence="3">cv. 10/8</strain>
        <tissue evidence="2">Leaf</tissue>
    </source>
</reference>
<evidence type="ECO:0000313" key="2">
    <source>
        <dbReference type="EMBL" id="MCI45939.1"/>
    </source>
</evidence>
<accession>A0A392SB98</accession>
<feature type="compositionally biased region" description="Polar residues" evidence="1">
    <location>
        <begin position="1"/>
        <end position="22"/>
    </location>
</feature>
<sequence>MSTPASIAQFLQPSPATQPTDFQKSRVHASELPR</sequence>
<feature type="region of interest" description="Disordered" evidence="1">
    <location>
        <begin position="1"/>
        <end position="34"/>
    </location>
</feature>
<organism evidence="2 3">
    <name type="scientific">Trifolium medium</name>
    <dbReference type="NCBI Taxonomy" id="97028"/>
    <lineage>
        <taxon>Eukaryota</taxon>
        <taxon>Viridiplantae</taxon>
        <taxon>Streptophyta</taxon>
        <taxon>Embryophyta</taxon>
        <taxon>Tracheophyta</taxon>
        <taxon>Spermatophyta</taxon>
        <taxon>Magnoliopsida</taxon>
        <taxon>eudicotyledons</taxon>
        <taxon>Gunneridae</taxon>
        <taxon>Pentapetalae</taxon>
        <taxon>rosids</taxon>
        <taxon>fabids</taxon>
        <taxon>Fabales</taxon>
        <taxon>Fabaceae</taxon>
        <taxon>Papilionoideae</taxon>
        <taxon>50 kb inversion clade</taxon>
        <taxon>NPAAA clade</taxon>
        <taxon>Hologalegina</taxon>
        <taxon>IRL clade</taxon>
        <taxon>Trifolieae</taxon>
        <taxon>Trifolium</taxon>
    </lineage>
</organism>
<evidence type="ECO:0000256" key="1">
    <source>
        <dbReference type="SAM" id="MobiDB-lite"/>
    </source>
</evidence>
<name>A0A392SB98_9FABA</name>
<comment type="caution">
    <text evidence="2">The sequence shown here is derived from an EMBL/GenBank/DDBJ whole genome shotgun (WGS) entry which is preliminary data.</text>
</comment>